<feature type="compositionally biased region" description="Basic and acidic residues" evidence="2">
    <location>
        <begin position="315"/>
        <end position="346"/>
    </location>
</feature>
<dbReference type="InterPro" id="IPR009071">
    <property type="entry name" value="HMG_box_dom"/>
</dbReference>
<feature type="DNA-binding region" description="HMG box" evidence="1">
    <location>
        <begin position="950"/>
        <end position="1001"/>
    </location>
</feature>
<dbReference type="SUPFAM" id="SSF46689">
    <property type="entry name" value="Homeodomain-like"/>
    <property type="match status" value="1"/>
</dbReference>
<evidence type="ECO:0000256" key="1">
    <source>
        <dbReference type="PROSITE-ProRule" id="PRU00267"/>
    </source>
</evidence>
<name>A0A1C3KEH1_PLAMA</name>
<dbReference type="PANTHER" id="PTHR22929:SF0">
    <property type="entry name" value="TRANSCRIPTION FACTOR TFIIIB COMPONENT B'' HOMOLOG"/>
    <property type="match status" value="1"/>
</dbReference>
<dbReference type="PROSITE" id="PS50118">
    <property type="entry name" value="HMG_BOX_2"/>
    <property type="match status" value="2"/>
</dbReference>
<evidence type="ECO:0000313" key="4">
    <source>
        <dbReference type="EMBL" id="SBT71959.1"/>
    </source>
</evidence>
<accession>A0A1C3KEH1</accession>
<evidence type="ECO:0000256" key="2">
    <source>
        <dbReference type="SAM" id="MobiDB-lite"/>
    </source>
</evidence>
<dbReference type="Pfam" id="PF15963">
    <property type="entry name" value="Myb_DNA-bind_7"/>
    <property type="match status" value="1"/>
</dbReference>
<feature type="region of interest" description="Disordered" evidence="2">
    <location>
        <begin position="2332"/>
        <end position="2360"/>
    </location>
</feature>
<keyword evidence="1" id="KW-0539">Nucleus</keyword>
<dbReference type="InterPro" id="IPR039467">
    <property type="entry name" value="TFIIIB_B''_Myb"/>
</dbReference>
<dbReference type="Proteomes" id="UP000219799">
    <property type="component" value="Chromosome 13"/>
</dbReference>
<dbReference type="SMART" id="SM00398">
    <property type="entry name" value="HMG"/>
    <property type="match status" value="2"/>
</dbReference>
<feature type="domain" description="HMG box" evidence="3">
    <location>
        <begin position="880"/>
        <end position="958"/>
    </location>
</feature>
<feature type="DNA-binding region" description="HMG box" evidence="1">
    <location>
        <begin position="880"/>
        <end position="958"/>
    </location>
</feature>
<feature type="domain" description="HMG box" evidence="3">
    <location>
        <begin position="950"/>
        <end position="1001"/>
    </location>
</feature>
<gene>
    <name evidence="4" type="primary">HMGB3</name>
    <name evidence="4" type="ORF">PMLGA01_130008200</name>
</gene>
<organism evidence="4 5">
    <name type="scientific">Plasmodium malariae</name>
    <dbReference type="NCBI Taxonomy" id="5858"/>
    <lineage>
        <taxon>Eukaryota</taxon>
        <taxon>Sar</taxon>
        <taxon>Alveolata</taxon>
        <taxon>Apicomplexa</taxon>
        <taxon>Aconoidasida</taxon>
        <taxon>Haemosporida</taxon>
        <taxon>Plasmodiidae</taxon>
        <taxon>Plasmodium</taxon>
        <taxon>Plasmodium (Plasmodium)</taxon>
    </lineage>
</organism>
<dbReference type="GO" id="GO:0005634">
    <property type="term" value="C:nucleus"/>
    <property type="evidence" value="ECO:0007669"/>
    <property type="project" value="UniProtKB-UniRule"/>
</dbReference>
<dbReference type="CDD" id="cd00084">
    <property type="entry name" value="HMG-box_SF"/>
    <property type="match status" value="2"/>
</dbReference>
<dbReference type="InterPro" id="IPR001005">
    <property type="entry name" value="SANT/Myb"/>
</dbReference>
<dbReference type="SUPFAM" id="SSF47095">
    <property type="entry name" value="HMG-box"/>
    <property type="match status" value="2"/>
</dbReference>
<evidence type="ECO:0000259" key="3">
    <source>
        <dbReference type="PROSITE" id="PS50118"/>
    </source>
</evidence>
<dbReference type="GO" id="GO:0000126">
    <property type="term" value="C:transcription factor TFIIIB complex"/>
    <property type="evidence" value="ECO:0007669"/>
    <property type="project" value="TreeGrafter"/>
</dbReference>
<feature type="compositionally biased region" description="Basic and acidic residues" evidence="2">
    <location>
        <begin position="477"/>
        <end position="489"/>
    </location>
</feature>
<dbReference type="PANTHER" id="PTHR22929">
    <property type="entry name" value="RNA POLYMERASE III TRANSCRIPTION INITIATION FACTOR B"/>
    <property type="match status" value="1"/>
</dbReference>
<feature type="compositionally biased region" description="Acidic residues" evidence="2">
    <location>
        <begin position="396"/>
        <end position="476"/>
    </location>
</feature>
<feature type="region of interest" description="Disordered" evidence="2">
    <location>
        <begin position="2004"/>
        <end position="2027"/>
    </location>
</feature>
<dbReference type="Gene3D" id="1.10.30.10">
    <property type="entry name" value="High mobility group box domain"/>
    <property type="match status" value="2"/>
</dbReference>
<dbReference type="GO" id="GO:0001156">
    <property type="term" value="F:TFIIIC-class transcription factor complex binding"/>
    <property type="evidence" value="ECO:0007669"/>
    <property type="project" value="TreeGrafter"/>
</dbReference>
<dbReference type="VEuPathDB" id="PlasmoDB:PmUG01_13015800"/>
<keyword evidence="1" id="KW-0238">DNA-binding</keyword>
<dbReference type="InterPro" id="IPR036910">
    <property type="entry name" value="HMG_box_dom_sf"/>
</dbReference>
<protein>
    <submittedName>
        <fullName evidence="4">High mobility group protein B3, putative</fullName>
    </submittedName>
</protein>
<reference evidence="4 5" key="1">
    <citation type="submission" date="2016-06" db="EMBL/GenBank/DDBJ databases">
        <authorList>
            <consortium name="Pathogen Informatics"/>
        </authorList>
    </citation>
    <scope>NUCLEOTIDE SEQUENCE [LARGE SCALE GENOMIC DNA]</scope>
    <source>
        <strain evidence="4">PmlGA01</strain>
    </source>
</reference>
<dbReference type="GO" id="GO:0070898">
    <property type="term" value="P:RNA polymerase III preinitiation complex assembly"/>
    <property type="evidence" value="ECO:0007669"/>
    <property type="project" value="TreeGrafter"/>
</dbReference>
<dbReference type="GO" id="GO:0003677">
    <property type="term" value="F:DNA binding"/>
    <property type="evidence" value="ECO:0007669"/>
    <property type="project" value="UniProtKB-UniRule"/>
</dbReference>
<feature type="compositionally biased region" description="Low complexity" evidence="2">
    <location>
        <begin position="2005"/>
        <end position="2023"/>
    </location>
</feature>
<dbReference type="InterPro" id="IPR009057">
    <property type="entry name" value="Homeodomain-like_sf"/>
</dbReference>
<feature type="region of interest" description="Disordered" evidence="2">
    <location>
        <begin position="309"/>
        <end position="489"/>
    </location>
</feature>
<dbReference type="CDD" id="cd00167">
    <property type="entry name" value="SANT"/>
    <property type="match status" value="1"/>
</dbReference>
<dbReference type="EMBL" id="LT594501">
    <property type="protein sequence ID" value="SBT71959.1"/>
    <property type="molecule type" value="Genomic_DNA"/>
</dbReference>
<dbReference type="SMART" id="SM00717">
    <property type="entry name" value="SANT"/>
    <property type="match status" value="1"/>
</dbReference>
<proteinExistence type="predicted"/>
<sequence length="2677" mass="304842">MEVVEQGGSAFDMADFKKNEIFLDQNLRNYFNLLYMNECNNIYNICKICNIYNRLHNLICNTARNLIRNVILDTIHNVVCNTIGKNYLQQNNKQRGYPLNKCSAANRLAISTRDDIMIVCAEKCVDIYFQQTIKFYLQKESKYYKKLCHICNIIITHVNYLVEKKKKKKKKKKKEVINLIEKEVNDYTKTIDYEETKRISSSGNSPQDFSDPGDNTIYLREISLNNELSSMPFQSINRSKMDNVPFFSNLEILYHINIVRNVHSIINMNRQTSVSLINKLGSLYNHVVGTYRTVYGNDLVNDNINEYNSHNTGEGCRDSTDGDSHQDTRENKDYNDRENNEYDDKSSNNNNNNDYTKKNNKCSSEGKRSSGNDNEGDDDGEGQGKGNNDKENDEKEKEEEEDDEQENDNEENDNNENDNKEDDNQEDDNQEDDNQEDDNQEDDNQEDDNQEDDEDESDDEANDEEVSDDEENDDDENKERNHSGDGGNERKRSIYKFYYNKIKEIKSNMFIKRYKNSEKYIKKKIFNYLSKNNIIGDIDIDSIYIYVKNVYYIIIKNEKLLYFFLCNTKDVMNAIVKNEKMNKVRYIKKDFFLYFLMREKEIYAKLFNQINTKYENGELLLKLKNLRRKLKKLKCKEENNLFEESMQQLYFLKRSNRSYRNDDDSGVNISNNNINGNVNNNNSSSWSNNKYNPLAYRGIYHRRNNSLYPSNSVLNISLKNLIPKLYNCKDFKETNNLIHNIGRSINRRCLFSSIAQKKKKKKKKKDTHSKVVDSFSGNMGGIIGTNYANNFDNNCANNFDNNCANNFGTNCANNFGTNCANNFGTNCANNFGTNCANNFGTSYSNNYVSMCTSNYNISYGTNFKGDTNQIEENKEVKKKSVRGITSFTLFAREKRKELLNQKVFLGSSLTEQTSAVAKIWNSLSNEKKKEWAAKASKINEENFLLQKKKKKRKFTAFSIFAREKRKEYKEKNIDMGITLAQQNSYVSKLWKQLSNEEKNRYKILSNNVNAAVAKNYKSDVNCMNGERPSGFKGRIKALDNMMSQHFSNNSLGYNINGVSRMNNVSTMNNISGMNGVNCMNDINSSNMSYIIDNINSADVINNSHYVNDAICNLNKSGPTFDNTREKKNGKMKKKKKNKQDIMQMEQGKMMNNNYMYRNTNSFYDPNYNPAIYQNITNMNNHPYQNGDISNNNMAPSYNRLNNVFSNNMISGNSCTIPFQNDNKASLYLPGKHNNVMSYYSHGDNSSIIGITVGSIHNTSGLTNPSAMSNINDVPSSASDNNRIQINGEGIKNIMNSDPNVATAGEVSISINKDNCSMNNDELHNNMLSMNDTNMYNMNGSNYGISSSHNNNNNIFNSTSSSIHPNRGYINNLGSDNVGNMDNLNLTNRNINAEQFIYHGYNKNTITGNYGHALNEVHLNDNDLLPYRQKNKTKVEEMLRKKMKKDEKQKLKEKKMMMKLYDKRRKQLLKAEKLMEKKKKKKNFINGINGNAGSNANSYSNVNHISTNLLNGNSEKCMYYAPNVMNNNDMSMNPFDVSNTLMNNSVVNNFTFYSNLDKEGIKILNTNHVNLTSNSVAAGGMSAGATTPSGSTPRGVTAGGISSNAVAAGGVITSRMGSGNIISKNVIRRNLTSNTIPINNIGNNSNSDSNAMNYQMLGNSSNLTKGNSSEFASYNYMNKYAGGITDIRTYNQTNRVHIRTNNNRKNYEQIKNIQDNKVPNHSNAQNEAIYQNTTNEKLKKKNLVNNLDTDITNFSGIVSGQIGNISIQIGNASGQIGNVSGQIGNVSGQIGNTSGQIGNVSGQIGNVSGQSESMNNVSYLNDESYYNNNRYGDYDYNMGNYYNEVRSNDTTTMYQHTNSKYDVDKIHNYNLTNLDEKMVKEKNVQHNNLTFIDKDTSSFYSVNQMYNQSDNISNVNNFASIDNNVKGVSGTGGISSTSSIVGVGGFYDINRINKIPSQSGKGAYGYNASGPNLMNKSQINISPNGYTNSNQMKANMNLKEEKYFINNNNRGSGNNNTSSSNNNGKSAISGDVYHNSKYSGCCKEMAKDSDEIRKGLNYDKNYYHEKNMNMYINNSNALSMDVNRNNFENNLYKNDHQNRQLNNTSYFNENTKTTSTIKNNILGSETVNNNYNSLITTTAQHHTINLNETMNSDLNMNLNYGTLNYVNNCGNNDNDIDHNHNNNNNNNNTIYFYPHNSANNGTNISISMGSNNSSNNYDGKHNSPGMYNNEDVNCVTNTNNLIYYPGRVFEENKLNENLVYFDADIHRIPGVMEDTEVGGPKEKQFFNNASHFLELVNKKIRRKKKKKASSVNDVSDNGCTIWDLVIKNRRKRNKRKDKKDTCEEHCGNNSVEGGGDRNESNDINIFMPYDEGKVGINQNDNYASKGEYDIINCIFNNTEGEENAPLYGEQVDEAAHEKVGKEEGTERLASVADVVDVADVTDVANPEDPMAESNCDDFLNFLNACSSNYSNKLNINENGEIIYDDKRKCNSNNLINENYNCDNLSLLMNKKKKINQNLNNCQIEKYNNAYKKNKLCKWTNKETEKFYEAIEMFGIDLMMVRALMPKFSDKQIRDKYKREKKINPSKIEEAIKKNKVIDLDAYENENGKIDNSTHYKYYESTSSSDSGDNNSVEKNKTWTAGESEINILSIFDDKEDEYNMDDYRSNQENPEINILTLF</sequence>
<evidence type="ECO:0000313" key="5">
    <source>
        <dbReference type="Proteomes" id="UP000219799"/>
    </source>
</evidence>